<evidence type="ECO:0000313" key="2">
    <source>
        <dbReference type="EMBL" id="KAK8076354.1"/>
    </source>
</evidence>
<dbReference type="Proteomes" id="UP001480595">
    <property type="component" value="Unassembled WGS sequence"/>
</dbReference>
<proteinExistence type="predicted"/>
<organism evidence="2 3">
    <name type="scientific">Apiospora phragmitis</name>
    <dbReference type="NCBI Taxonomy" id="2905665"/>
    <lineage>
        <taxon>Eukaryota</taxon>
        <taxon>Fungi</taxon>
        <taxon>Dikarya</taxon>
        <taxon>Ascomycota</taxon>
        <taxon>Pezizomycotina</taxon>
        <taxon>Sordariomycetes</taxon>
        <taxon>Xylariomycetidae</taxon>
        <taxon>Amphisphaeriales</taxon>
        <taxon>Apiosporaceae</taxon>
        <taxon>Apiospora</taxon>
    </lineage>
</organism>
<dbReference type="GeneID" id="92088098"/>
<evidence type="ECO:0008006" key="4">
    <source>
        <dbReference type="Google" id="ProtNLM"/>
    </source>
</evidence>
<name>A0ABR1W2G7_9PEZI</name>
<dbReference type="RefSeq" id="XP_066719313.1">
    <property type="nucleotide sequence ID" value="XM_066855035.1"/>
</dbReference>
<evidence type="ECO:0000256" key="1">
    <source>
        <dbReference type="SAM" id="MobiDB-lite"/>
    </source>
</evidence>
<dbReference type="EMBL" id="JAQQWL010000004">
    <property type="protein sequence ID" value="KAK8076354.1"/>
    <property type="molecule type" value="Genomic_DNA"/>
</dbReference>
<evidence type="ECO:0000313" key="3">
    <source>
        <dbReference type="Proteomes" id="UP001480595"/>
    </source>
</evidence>
<feature type="region of interest" description="Disordered" evidence="1">
    <location>
        <begin position="41"/>
        <end position="72"/>
    </location>
</feature>
<reference evidence="2 3" key="1">
    <citation type="submission" date="2023-01" db="EMBL/GenBank/DDBJ databases">
        <title>Analysis of 21 Apiospora genomes using comparative genomics revels a genus with tremendous synthesis potential of carbohydrate active enzymes and secondary metabolites.</title>
        <authorList>
            <person name="Sorensen T."/>
        </authorList>
    </citation>
    <scope>NUCLEOTIDE SEQUENCE [LARGE SCALE GENOMIC DNA]</scope>
    <source>
        <strain evidence="2 3">CBS 135458</strain>
    </source>
</reference>
<sequence>MRWEYKYTQSTLTVAPDSNSSFTATSLLALTAADSGVSPSLFCRLGSERSPPPPSPERPVNQSVPLPTGASVKKPWPALQVLSNAQEAWADVCTAGTGGVGRFETTGDAAPVV</sequence>
<protein>
    <recommendedName>
        <fullName evidence="4">Ig-like domain-containing protein</fullName>
    </recommendedName>
</protein>
<gene>
    <name evidence="2" type="ORF">PG994_003626</name>
</gene>
<accession>A0ABR1W2G7</accession>
<keyword evidence="3" id="KW-1185">Reference proteome</keyword>
<comment type="caution">
    <text evidence="2">The sequence shown here is derived from an EMBL/GenBank/DDBJ whole genome shotgun (WGS) entry which is preliminary data.</text>
</comment>